<dbReference type="EMBL" id="BARS01005750">
    <property type="protein sequence ID" value="GAF78125.1"/>
    <property type="molecule type" value="Genomic_DNA"/>
</dbReference>
<accession>X0TPT2</accession>
<proteinExistence type="predicted"/>
<dbReference type="AlphaFoldDB" id="X0TPT2"/>
<evidence type="ECO:0000313" key="1">
    <source>
        <dbReference type="EMBL" id="GAF78125.1"/>
    </source>
</evidence>
<protein>
    <submittedName>
        <fullName evidence="1">Uncharacterized protein</fullName>
    </submittedName>
</protein>
<name>X0TPT2_9ZZZZ</name>
<reference evidence="1" key="1">
    <citation type="journal article" date="2014" name="Front. Microbiol.">
        <title>High frequency of phylogenetically diverse reductive dehalogenase-homologous genes in deep subseafloor sedimentary metagenomes.</title>
        <authorList>
            <person name="Kawai M."/>
            <person name="Futagami T."/>
            <person name="Toyoda A."/>
            <person name="Takaki Y."/>
            <person name="Nishi S."/>
            <person name="Hori S."/>
            <person name="Arai W."/>
            <person name="Tsubouchi T."/>
            <person name="Morono Y."/>
            <person name="Uchiyama I."/>
            <person name="Ito T."/>
            <person name="Fujiyama A."/>
            <person name="Inagaki F."/>
            <person name="Takami H."/>
        </authorList>
    </citation>
    <scope>NUCLEOTIDE SEQUENCE</scope>
    <source>
        <strain evidence="1">Expedition CK06-06</strain>
    </source>
</reference>
<sequence length="109" mass="12630">THILVIDPFKELSMTLQNNFRQHPQELGRLFVKDDEEYDETFYDSAVRKFGIEKVFELIEECVPLDVEWADTHSNALPLFMVAASCENCAASVIYYFLRRNVHACIVGK</sequence>
<organism evidence="1">
    <name type="scientific">marine sediment metagenome</name>
    <dbReference type="NCBI Taxonomy" id="412755"/>
    <lineage>
        <taxon>unclassified sequences</taxon>
        <taxon>metagenomes</taxon>
        <taxon>ecological metagenomes</taxon>
    </lineage>
</organism>
<gene>
    <name evidence="1" type="ORF">S01H1_11281</name>
</gene>
<comment type="caution">
    <text evidence="1">The sequence shown here is derived from an EMBL/GenBank/DDBJ whole genome shotgun (WGS) entry which is preliminary data.</text>
</comment>
<feature type="non-terminal residue" evidence="1">
    <location>
        <position position="1"/>
    </location>
</feature>